<proteinExistence type="inferred from homology"/>
<feature type="compositionally biased region" description="Low complexity" evidence="9">
    <location>
        <begin position="239"/>
        <end position="248"/>
    </location>
</feature>
<organism evidence="11 12">
    <name type="scientific">Patiria miniata</name>
    <name type="common">Bat star</name>
    <name type="synonym">Asterina miniata</name>
    <dbReference type="NCBI Taxonomy" id="46514"/>
    <lineage>
        <taxon>Eukaryota</taxon>
        <taxon>Metazoa</taxon>
        <taxon>Echinodermata</taxon>
        <taxon>Eleutherozoa</taxon>
        <taxon>Asterozoa</taxon>
        <taxon>Asteroidea</taxon>
        <taxon>Valvatacea</taxon>
        <taxon>Valvatida</taxon>
        <taxon>Asterinidae</taxon>
        <taxon>Patiria</taxon>
    </lineage>
</organism>
<keyword evidence="4 7" id="KW-0238">DNA-binding</keyword>
<dbReference type="PROSITE" id="PS00027">
    <property type="entry name" value="HOMEOBOX_1"/>
    <property type="match status" value="1"/>
</dbReference>
<dbReference type="OMA" id="SAYSYAM"/>
<dbReference type="InterPro" id="IPR001356">
    <property type="entry name" value="HD"/>
</dbReference>
<evidence type="ECO:0000256" key="3">
    <source>
        <dbReference type="ARBA" id="ARBA00022473"/>
    </source>
</evidence>
<comment type="subcellular location">
    <subcellularLocation>
        <location evidence="1 7 8">Nucleus</location>
    </subcellularLocation>
</comment>
<dbReference type="CDD" id="cd00086">
    <property type="entry name" value="homeodomain"/>
    <property type="match status" value="1"/>
</dbReference>
<dbReference type="Pfam" id="PF00046">
    <property type="entry name" value="Homeodomain"/>
    <property type="match status" value="1"/>
</dbReference>
<evidence type="ECO:0000256" key="2">
    <source>
        <dbReference type="ARBA" id="ARBA00006317"/>
    </source>
</evidence>
<dbReference type="InterPro" id="IPR017970">
    <property type="entry name" value="Homeobox_CS"/>
</dbReference>
<dbReference type="FunFam" id="1.10.10.60:FF:000166">
    <property type="entry name" value="homeobox protein Hox-C11"/>
    <property type="match status" value="1"/>
</dbReference>
<dbReference type="InterPro" id="IPR020479">
    <property type="entry name" value="HD_metazoa"/>
</dbReference>
<dbReference type="EnsemblMetazoa" id="XM_038222999.1">
    <property type="protein sequence ID" value="XP_038078927.1"/>
    <property type="gene ID" value="LOC119746186"/>
</dbReference>
<evidence type="ECO:0000259" key="10">
    <source>
        <dbReference type="PROSITE" id="PS50071"/>
    </source>
</evidence>
<evidence type="ECO:0000256" key="9">
    <source>
        <dbReference type="SAM" id="MobiDB-lite"/>
    </source>
</evidence>
<evidence type="ECO:0000313" key="12">
    <source>
        <dbReference type="Proteomes" id="UP000887568"/>
    </source>
</evidence>
<dbReference type="Proteomes" id="UP000887568">
    <property type="component" value="Unplaced"/>
</dbReference>
<dbReference type="RefSeq" id="XP_038078926.1">
    <property type="nucleotide sequence ID" value="XM_038222998.1"/>
</dbReference>
<reference evidence="11" key="1">
    <citation type="submission" date="2022-11" db="UniProtKB">
        <authorList>
            <consortium name="EnsemblMetazoa"/>
        </authorList>
    </citation>
    <scope>IDENTIFICATION</scope>
</reference>
<accession>A0A914BTK9</accession>
<dbReference type="OrthoDB" id="6159439at2759"/>
<evidence type="ECO:0000256" key="5">
    <source>
        <dbReference type="ARBA" id="ARBA00023155"/>
    </source>
</evidence>
<evidence type="ECO:0000256" key="4">
    <source>
        <dbReference type="ARBA" id="ARBA00023125"/>
    </source>
</evidence>
<dbReference type="SUPFAM" id="SSF46689">
    <property type="entry name" value="Homeodomain-like"/>
    <property type="match status" value="1"/>
</dbReference>
<dbReference type="PANTHER" id="PTHR45874">
    <property type="entry name" value="HOMEOBOX PROTEIN ABDOMINAL-B"/>
    <property type="match status" value="1"/>
</dbReference>
<dbReference type="EnsemblMetazoa" id="XM_038222998.1">
    <property type="protein sequence ID" value="XP_038078926.1"/>
    <property type="gene ID" value="LOC119746186"/>
</dbReference>
<name>A0A914BTK9_PATMI</name>
<keyword evidence="3" id="KW-0217">Developmental protein</keyword>
<dbReference type="Gene3D" id="1.10.10.60">
    <property type="entry name" value="Homeodomain-like"/>
    <property type="match status" value="1"/>
</dbReference>
<dbReference type="GO" id="GO:0000981">
    <property type="term" value="F:DNA-binding transcription factor activity, RNA polymerase II-specific"/>
    <property type="evidence" value="ECO:0007669"/>
    <property type="project" value="InterPro"/>
</dbReference>
<feature type="DNA-binding region" description="Homeobox" evidence="7">
    <location>
        <begin position="271"/>
        <end position="330"/>
    </location>
</feature>
<evidence type="ECO:0000256" key="7">
    <source>
        <dbReference type="PROSITE-ProRule" id="PRU00108"/>
    </source>
</evidence>
<keyword evidence="12" id="KW-1185">Reference proteome</keyword>
<sequence>MTTSAFCVNSLINSGESGAILKSGQQTDIHGSPGLAATKCASGSGSFAPKFADSPAQAVAGHNMPPAAGPPSATNMYSLATDQSCYTNPWLYSSGDMTHYPPMSVAGVSEDYENNPSYPYVGSQKGYDTALVPSSGSYYTLNRQAYERYTNHSTNVYHTSAHNGHGLPASFAGSFAAKFVSGTADTDRQRYGNFDSYDSPTFGTSVKAGQQGSGKTQTAYTAAPATGNTSPPLGKESSKQTTTSTESVTKSEDDDTTKTDGTPSWLSATSGRKKRCPYTKYQTLELEKEFLFNMYLTRDRRVDIARMLNLTERQVKIWFQNRRMKMKKMHRAQILSC</sequence>
<keyword evidence="5 7" id="KW-0371">Homeobox</keyword>
<dbReference type="SMART" id="SM00389">
    <property type="entry name" value="HOX"/>
    <property type="match status" value="1"/>
</dbReference>
<feature type="region of interest" description="Disordered" evidence="9">
    <location>
        <begin position="188"/>
        <end position="270"/>
    </location>
</feature>
<dbReference type="InterPro" id="IPR009057">
    <property type="entry name" value="Homeodomain-like_sf"/>
</dbReference>
<dbReference type="AlphaFoldDB" id="A0A914BTK9"/>
<evidence type="ECO:0000256" key="1">
    <source>
        <dbReference type="ARBA" id="ARBA00004123"/>
    </source>
</evidence>
<evidence type="ECO:0000313" key="11">
    <source>
        <dbReference type="EnsemblMetazoa" id="XP_038078927.1"/>
    </source>
</evidence>
<dbReference type="RefSeq" id="XP_038078927.1">
    <property type="nucleotide sequence ID" value="XM_038222999.1"/>
</dbReference>
<dbReference type="PROSITE" id="PS50071">
    <property type="entry name" value="HOMEOBOX_2"/>
    <property type="match status" value="1"/>
</dbReference>
<protein>
    <recommendedName>
        <fullName evidence="10">Homeobox domain-containing protein</fullName>
    </recommendedName>
</protein>
<comment type="similarity">
    <text evidence="2">Belongs to the Abd-B homeobox family.</text>
</comment>
<dbReference type="PANTHER" id="PTHR45874:SF4">
    <property type="entry name" value="HOMEOBOX PROTEIN ABDOMINAL-B"/>
    <property type="match status" value="1"/>
</dbReference>
<dbReference type="GO" id="GO:0000978">
    <property type="term" value="F:RNA polymerase II cis-regulatory region sequence-specific DNA binding"/>
    <property type="evidence" value="ECO:0007669"/>
    <property type="project" value="TreeGrafter"/>
</dbReference>
<keyword evidence="6 7" id="KW-0539">Nucleus</keyword>
<dbReference type="GO" id="GO:0005634">
    <property type="term" value="C:nucleus"/>
    <property type="evidence" value="ECO:0007669"/>
    <property type="project" value="UniProtKB-SubCell"/>
</dbReference>
<dbReference type="GeneID" id="119746186"/>
<dbReference type="InterPro" id="IPR046333">
    <property type="entry name" value="HXA10/ABDB-like"/>
</dbReference>
<evidence type="ECO:0000256" key="6">
    <source>
        <dbReference type="ARBA" id="ARBA00023242"/>
    </source>
</evidence>
<dbReference type="PRINTS" id="PR00024">
    <property type="entry name" value="HOMEOBOX"/>
</dbReference>
<feature type="domain" description="Homeobox" evidence="10">
    <location>
        <begin position="269"/>
        <end position="329"/>
    </location>
</feature>
<evidence type="ECO:0000256" key="8">
    <source>
        <dbReference type="RuleBase" id="RU000682"/>
    </source>
</evidence>
<feature type="compositionally biased region" description="Polar residues" evidence="9">
    <location>
        <begin position="196"/>
        <end position="231"/>
    </location>
</feature>